<feature type="transmembrane region" description="Helical" evidence="7">
    <location>
        <begin position="89"/>
        <end position="112"/>
    </location>
</feature>
<organism evidence="9 10">
    <name type="scientific">Pyrenophora tritici-repentis</name>
    <dbReference type="NCBI Taxonomy" id="45151"/>
    <lineage>
        <taxon>Eukaryota</taxon>
        <taxon>Fungi</taxon>
        <taxon>Dikarya</taxon>
        <taxon>Ascomycota</taxon>
        <taxon>Pezizomycotina</taxon>
        <taxon>Dothideomycetes</taxon>
        <taxon>Pleosporomycetidae</taxon>
        <taxon>Pleosporales</taxon>
        <taxon>Pleosporineae</taxon>
        <taxon>Pleosporaceae</taxon>
        <taxon>Pyrenophora</taxon>
    </lineage>
</organism>
<sequence>MLLRKLQALPDRTAGGSPYYILAVVHRRVLLFGTVFFALFNLVCALSSTFIGLVVAKAFQGIGAAFTIPSAQAHIALHFTDPARKAKALGIWSAAGSLGFIIGLILGGVLTAFLGWRFIFYVGFIVGWALSIPGILLFSFITEHSSYWRYNFPGMILYIAGIGAVYITANFVVVSSAFRSDHGAAAGVFNVALQVGGSVLGLAVLMAVAEGIEKKYGDANLPQGELSGIGYKSVYYSCVILSGIGLFLSVFAIQVPDSMRGSLWKKPEASAPTETSSSYELHPTQSRQS</sequence>
<feature type="compositionally biased region" description="Polar residues" evidence="6">
    <location>
        <begin position="272"/>
        <end position="289"/>
    </location>
</feature>
<reference evidence="10" key="1">
    <citation type="journal article" date="2022" name="Microb. Genom.">
        <title>A global pangenome for the wheat fungal pathogen Pyrenophora tritici-repentis and prediction of effector protein structural homology.</title>
        <authorList>
            <person name="Moolhuijzen P.M."/>
            <person name="See P.T."/>
            <person name="Shi G."/>
            <person name="Powell H.R."/>
            <person name="Cockram J."/>
            <person name="Jorgensen L.N."/>
            <person name="Benslimane H."/>
            <person name="Strelkov S.E."/>
            <person name="Turner J."/>
            <person name="Liu Z."/>
            <person name="Moffat C.S."/>
        </authorList>
    </citation>
    <scope>NUCLEOTIDE SEQUENCE [LARGE SCALE GENOMIC DNA]</scope>
</reference>
<dbReference type="PROSITE" id="PS50850">
    <property type="entry name" value="MFS"/>
    <property type="match status" value="1"/>
</dbReference>
<keyword evidence="2" id="KW-0813">Transport</keyword>
<dbReference type="GO" id="GO:0016020">
    <property type="term" value="C:membrane"/>
    <property type="evidence" value="ECO:0007669"/>
    <property type="project" value="UniProtKB-SubCell"/>
</dbReference>
<dbReference type="InterPro" id="IPR020846">
    <property type="entry name" value="MFS_dom"/>
</dbReference>
<feature type="transmembrane region" description="Helical" evidence="7">
    <location>
        <begin position="118"/>
        <end position="142"/>
    </location>
</feature>
<accession>A0A922SVT0</accession>
<protein>
    <submittedName>
        <fullName evidence="9">Arabinose efflux permease</fullName>
    </submittedName>
</protein>
<feature type="transmembrane region" description="Helical" evidence="7">
    <location>
        <begin position="184"/>
        <end position="212"/>
    </location>
</feature>
<keyword evidence="4 7" id="KW-1133">Transmembrane helix</keyword>
<feature type="domain" description="Major facilitator superfamily (MFS) profile" evidence="8">
    <location>
        <begin position="1"/>
        <end position="289"/>
    </location>
</feature>
<evidence type="ECO:0000256" key="4">
    <source>
        <dbReference type="ARBA" id="ARBA00022989"/>
    </source>
</evidence>
<dbReference type="PANTHER" id="PTHR42718">
    <property type="entry name" value="MAJOR FACILITATOR SUPERFAMILY MULTIDRUG TRANSPORTER MFSC"/>
    <property type="match status" value="1"/>
</dbReference>
<evidence type="ECO:0000256" key="3">
    <source>
        <dbReference type="ARBA" id="ARBA00022692"/>
    </source>
</evidence>
<evidence type="ECO:0000256" key="6">
    <source>
        <dbReference type="SAM" id="MobiDB-lite"/>
    </source>
</evidence>
<dbReference type="InterPro" id="IPR036259">
    <property type="entry name" value="MFS_trans_sf"/>
</dbReference>
<keyword evidence="5 7" id="KW-0472">Membrane</keyword>
<evidence type="ECO:0000313" key="9">
    <source>
        <dbReference type="EMBL" id="KAI1520541.1"/>
    </source>
</evidence>
<evidence type="ECO:0000256" key="5">
    <source>
        <dbReference type="ARBA" id="ARBA00023136"/>
    </source>
</evidence>
<dbReference type="EMBL" id="NRDI02000001">
    <property type="protein sequence ID" value="KAI1520541.1"/>
    <property type="molecule type" value="Genomic_DNA"/>
</dbReference>
<keyword evidence="10" id="KW-1185">Reference proteome</keyword>
<evidence type="ECO:0000313" key="10">
    <source>
        <dbReference type="Proteomes" id="UP000249757"/>
    </source>
</evidence>
<gene>
    <name evidence="9" type="ORF">Ptr86124_000909</name>
</gene>
<feature type="transmembrane region" description="Helical" evidence="7">
    <location>
        <begin position="29"/>
        <end position="52"/>
    </location>
</feature>
<comment type="caution">
    <text evidence="9">The sequence shown here is derived from an EMBL/GenBank/DDBJ whole genome shotgun (WGS) entry which is preliminary data.</text>
</comment>
<name>A0A922SVT0_9PLEO</name>
<dbReference type="PANTHER" id="PTHR42718:SF9">
    <property type="entry name" value="MAJOR FACILITATOR SUPERFAMILY MULTIDRUG TRANSPORTER MFSC"/>
    <property type="match status" value="1"/>
</dbReference>
<dbReference type="GO" id="GO:0022857">
    <property type="term" value="F:transmembrane transporter activity"/>
    <property type="evidence" value="ECO:0007669"/>
    <property type="project" value="InterPro"/>
</dbReference>
<dbReference type="Proteomes" id="UP000249757">
    <property type="component" value="Unassembled WGS sequence"/>
</dbReference>
<comment type="subcellular location">
    <subcellularLocation>
        <location evidence="1">Membrane</location>
        <topology evidence="1">Multi-pass membrane protein</topology>
    </subcellularLocation>
</comment>
<evidence type="ECO:0000259" key="8">
    <source>
        <dbReference type="PROSITE" id="PS50850"/>
    </source>
</evidence>
<dbReference type="AlphaFoldDB" id="A0A922SVT0"/>
<evidence type="ECO:0000256" key="1">
    <source>
        <dbReference type="ARBA" id="ARBA00004141"/>
    </source>
</evidence>
<feature type="transmembrane region" description="Helical" evidence="7">
    <location>
        <begin position="154"/>
        <end position="178"/>
    </location>
</feature>
<feature type="region of interest" description="Disordered" evidence="6">
    <location>
        <begin position="264"/>
        <end position="289"/>
    </location>
</feature>
<evidence type="ECO:0000256" key="7">
    <source>
        <dbReference type="SAM" id="Phobius"/>
    </source>
</evidence>
<dbReference type="Pfam" id="PF07690">
    <property type="entry name" value="MFS_1"/>
    <property type="match status" value="1"/>
</dbReference>
<dbReference type="InterPro" id="IPR011701">
    <property type="entry name" value="MFS"/>
</dbReference>
<keyword evidence="3 7" id="KW-0812">Transmembrane</keyword>
<feature type="transmembrane region" description="Helical" evidence="7">
    <location>
        <begin position="233"/>
        <end position="255"/>
    </location>
</feature>
<dbReference type="Gene3D" id="1.20.1720.10">
    <property type="entry name" value="Multidrug resistance protein D"/>
    <property type="match status" value="1"/>
</dbReference>
<dbReference type="SUPFAM" id="SSF103473">
    <property type="entry name" value="MFS general substrate transporter"/>
    <property type="match status" value="2"/>
</dbReference>
<evidence type="ECO:0000256" key="2">
    <source>
        <dbReference type="ARBA" id="ARBA00022448"/>
    </source>
</evidence>
<proteinExistence type="predicted"/>